<keyword evidence="2" id="KW-1185">Reference proteome</keyword>
<sequence>MDKKAVETDKRNDQPSRKTVDRFLYFTLHHITRIVSELCDAQAHCFNARIQAADVADIDCRRLALYIETHDNKILSVQFSKELLEQIVCILWAANRPILVQQLDSFNKRNDTMSTRFAGTCFGTCPSSFTTDHASCSVFKPYVFFIYNPSNRNSPTSVKGSKALRLISGL</sequence>
<reference evidence="1 2" key="1">
    <citation type="submission" date="2016-04" db="EMBL/GenBank/DDBJ databases">
        <title>Comparative Genomics and Epigenetics of Sporosarcina ureae.</title>
        <authorList>
            <person name="Oliver A.S."/>
            <person name="Cooper K.K."/>
        </authorList>
    </citation>
    <scope>NUCLEOTIDE SEQUENCE [LARGE SCALE GENOMIC DNA]</scope>
    <source>
        <strain evidence="1 2">S204</strain>
    </source>
</reference>
<accession>A0ABM6JXM3</accession>
<evidence type="ECO:0000313" key="2">
    <source>
        <dbReference type="Proteomes" id="UP000192486"/>
    </source>
</evidence>
<gene>
    <name evidence="1" type="ORF">SporoS204_12480</name>
</gene>
<dbReference type="Proteomes" id="UP000192486">
    <property type="component" value="Chromosome"/>
</dbReference>
<organism evidence="1 2">
    <name type="scientific">Sporosarcina ureae</name>
    <dbReference type="NCBI Taxonomy" id="1571"/>
    <lineage>
        <taxon>Bacteria</taxon>
        <taxon>Bacillati</taxon>
        <taxon>Bacillota</taxon>
        <taxon>Bacilli</taxon>
        <taxon>Bacillales</taxon>
        <taxon>Caryophanaceae</taxon>
        <taxon>Sporosarcina</taxon>
    </lineage>
</organism>
<evidence type="ECO:0000313" key="1">
    <source>
        <dbReference type="EMBL" id="ARF14897.1"/>
    </source>
</evidence>
<proteinExistence type="predicted"/>
<protein>
    <submittedName>
        <fullName evidence="1">Uncharacterized protein</fullName>
    </submittedName>
</protein>
<name>A0ABM6JXM3_SPOUR</name>
<dbReference type="EMBL" id="CP015108">
    <property type="protein sequence ID" value="ARF14897.1"/>
    <property type="molecule type" value="Genomic_DNA"/>
</dbReference>